<dbReference type="Proteomes" id="UP000756703">
    <property type="component" value="Unassembled WGS sequence"/>
</dbReference>
<evidence type="ECO:0000313" key="1">
    <source>
        <dbReference type="EMBL" id="MBI4132704.1"/>
    </source>
</evidence>
<name>A0A933DTI4_9BACT</name>
<dbReference type="AlphaFoldDB" id="A0A933DTI4"/>
<comment type="caution">
    <text evidence="1">The sequence shown here is derived from an EMBL/GenBank/DDBJ whole genome shotgun (WGS) entry which is preliminary data.</text>
</comment>
<gene>
    <name evidence="1" type="ORF">HY473_01215</name>
</gene>
<organism evidence="1 2">
    <name type="scientific">Candidatus Sungiibacteriota bacterium</name>
    <dbReference type="NCBI Taxonomy" id="2750080"/>
    <lineage>
        <taxon>Bacteria</taxon>
        <taxon>Candidatus Sungiibacteriota</taxon>
    </lineage>
</organism>
<reference evidence="1" key="1">
    <citation type="submission" date="2020-07" db="EMBL/GenBank/DDBJ databases">
        <title>Huge and variable diversity of episymbiotic CPR bacteria and DPANN archaea in groundwater ecosystems.</title>
        <authorList>
            <person name="He C.Y."/>
            <person name="Keren R."/>
            <person name="Whittaker M."/>
            <person name="Farag I.F."/>
            <person name="Doudna J."/>
            <person name="Cate J.H.D."/>
            <person name="Banfield J.F."/>
        </authorList>
    </citation>
    <scope>NUCLEOTIDE SEQUENCE</scope>
    <source>
        <strain evidence="1">NC_groundwater_1225_Ag_S-0.1um_56_177</strain>
    </source>
</reference>
<proteinExistence type="predicted"/>
<dbReference type="EMBL" id="JACQMI010000010">
    <property type="protein sequence ID" value="MBI4132704.1"/>
    <property type="molecule type" value="Genomic_DNA"/>
</dbReference>
<protein>
    <submittedName>
        <fullName evidence="1">Uncharacterized protein</fullName>
    </submittedName>
</protein>
<sequence>MGVMWLNSPYVFYHDVKLSEWQYGHRACVLENPDRYRIVRDLNPELDLGPRTCGVCKKLLGASTVRTVVLRQTQRLRKILPGRNQDRAAQPSADRAVVIVYDKKGDKALLVHAACVAAGDRYVVKRRIDPTIPLHSDCDFCKRPLRDPN</sequence>
<evidence type="ECO:0000313" key="2">
    <source>
        <dbReference type="Proteomes" id="UP000756703"/>
    </source>
</evidence>
<accession>A0A933DTI4</accession>